<comment type="caution">
    <text evidence="3">The sequence shown here is derived from an EMBL/GenBank/DDBJ whole genome shotgun (WGS) entry which is preliminary data.</text>
</comment>
<evidence type="ECO:0000256" key="2">
    <source>
        <dbReference type="SAM" id="Phobius"/>
    </source>
</evidence>
<evidence type="ECO:0000313" key="4">
    <source>
        <dbReference type="Proteomes" id="UP000823611"/>
    </source>
</evidence>
<name>A0A9D9DWL3_9FIRM</name>
<keyword evidence="2" id="KW-1133">Transmembrane helix</keyword>
<dbReference type="AlphaFoldDB" id="A0A9D9DWL3"/>
<evidence type="ECO:0000256" key="1">
    <source>
        <dbReference type="SAM" id="MobiDB-lite"/>
    </source>
</evidence>
<dbReference type="EMBL" id="JADIMX010000155">
    <property type="protein sequence ID" value="MBO8435249.1"/>
    <property type="molecule type" value="Genomic_DNA"/>
</dbReference>
<evidence type="ECO:0000313" key="3">
    <source>
        <dbReference type="EMBL" id="MBO8435249.1"/>
    </source>
</evidence>
<keyword evidence="2" id="KW-0472">Membrane</keyword>
<organism evidence="3 4">
    <name type="scientific">Candidatus Fimicola merdigallinarum</name>
    <dbReference type="NCBI Taxonomy" id="2840819"/>
    <lineage>
        <taxon>Bacteria</taxon>
        <taxon>Bacillati</taxon>
        <taxon>Bacillota</taxon>
        <taxon>Clostridia</taxon>
        <taxon>Lachnospirales</taxon>
        <taxon>Lachnospiraceae</taxon>
        <taxon>Lachnospiraceae incertae sedis</taxon>
        <taxon>Candidatus Fimicola</taxon>
    </lineage>
</organism>
<feature type="compositionally biased region" description="Basic and acidic residues" evidence="1">
    <location>
        <begin position="124"/>
        <end position="134"/>
    </location>
</feature>
<protein>
    <submittedName>
        <fullName evidence="3">Uncharacterized protein</fullName>
    </submittedName>
</protein>
<reference evidence="3" key="1">
    <citation type="submission" date="2020-10" db="EMBL/GenBank/DDBJ databases">
        <authorList>
            <person name="Gilroy R."/>
        </authorList>
    </citation>
    <scope>NUCLEOTIDE SEQUENCE</scope>
    <source>
        <strain evidence="3">F6-4510</strain>
    </source>
</reference>
<accession>A0A9D9DWL3</accession>
<feature type="region of interest" description="Disordered" evidence="1">
    <location>
        <begin position="90"/>
        <end position="134"/>
    </location>
</feature>
<dbReference type="Proteomes" id="UP000823611">
    <property type="component" value="Unassembled WGS sequence"/>
</dbReference>
<sequence length="134" mass="14815">MDKEKVLKKYGYSNARRGRNVKEEKKEGSLFIFQGYISAIIVFAVIIMTIAGGDGSRKILDKVGGALQEQVPFQQVVEKGSKTVEAIRGIGGQKNDFSEDKSESGDDDFKQDTSVEGQRIYMDTGREDSGKLVK</sequence>
<proteinExistence type="predicted"/>
<feature type="compositionally biased region" description="Basic and acidic residues" evidence="1">
    <location>
        <begin position="96"/>
        <end position="113"/>
    </location>
</feature>
<reference evidence="3" key="2">
    <citation type="journal article" date="2021" name="PeerJ">
        <title>Extensive microbial diversity within the chicken gut microbiome revealed by metagenomics and culture.</title>
        <authorList>
            <person name="Gilroy R."/>
            <person name="Ravi A."/>
            <person name="Getino M."/>
            <person name="Pursley I."/>
            <person name="Horton D.L."/>
            <person name="Alikhan N.F."/>
            <person name="Baker D."/>
            <person name="Gharbi K."/>
            <person name="Hall N."/>
            <person name="Watson M."/>
            <person name="Adriaenssens E.M."/>
            <person name="Foster-Nyarko E."/>
            <person name="Jarju S."/>
            <person name="Secka A."/>
            <person name="Antonio M."/>
            <person name="Oren A."/>
            <person name="Chaudhuri R.R."/>
            <person name="La Ragione R."/>
            <person name="Hildebrand F."/>
            <person name="Pallen M.J."/>
        </authorList>
    </citation>
    <scope>NUCLEOTIDE SEQUENCE</scope>
    <source>
        <strain evidence="3">F6-4510</strain>
    </source>
</reference>
<gene>
    <name evidence="3" type="ORF">IAC55_08025</name>
</gene>
<keyword evidence="2" id="KW-0812">Transmembrane</keyword>
<feature type="transmembrane region" description="Helical" evidence="2">
    <location>
        <begin position="31"/>
        <end position="52"/>
    </location>
</feature>